<dbReference type="Pfam" id="PF25137">
    <property type="entry name" value="ADH_Fe_C"/>
    <property type="match status" value="1"/>
</dbReference>
<dbReference type="GO" id="GO:0004022">
    <property type="term" value="F:alcohol dehydrogenase (NAD+) activity"/>
    <property type="evidence" value="ECO:0007669"/>
    <property type="project" value="InterPro"/>
</dbReference>
<dbReference type="Gene3D" id="1.20.1090.10">
    <property type="entry name" value="Dehydroquinate synthase-like - alpha domain"/>
    <property type="match status" value="1"/>
</dbReference>
<keyword evidence="5" id="KW-1185">Reference proteome</keyword>
<dbReference type="InterPro" id="IPR001670">
    <property type="entry name" value="ADH_Fe/GldA"/>
</dbReference>
<organism evidence="4 5">
    <name type="scientific">Cylindrotheca closterium</name>
    <dbReference type="NCBI Taxonomy" id="2856"/>
    <lineage>
        <taxon>Eukaryota</taxon>
        <taxon>Sar</taxon>
        <taxon>Stramenopiles</taxon>
        <taxon>Ochrophyta</taxon>
        <taxon>Bacillariophyta</taxon>
        <taxon>Bacillariophyceae</taxon>
        <taxon>Bacillariophycidae</taxon>
        <taxon>Bacillariales</taxon>
        <taxon>Bacillariaceae</taxon>
        <taxon>Cylindrotheca</taxon>
    </lineage>
</organism>
<gene>
    <name evidence="4" type="ORF">CYCCA115_LOCUS20963</name>
</gene>
<dbReference type="InterPro" id="IPR056798">
    <property type="entry name" value="ADH_Fe_C"/>
</dbReference>
<dbReference type="InterPro" id="IPR034789">
    <property type="entry name" value="AAD_C"/>
</dbReference>
<comment type="caution">
    <text evidence="4">The sequence shown here is derived from an EMBL/GenBank/DDBJ whole genome shotgun (WGS) entry which is preliminary data.</text>
</comment>
<dbReference type="EMBL" id="CAKOGP040002202">
    <property type="protein sequence ID" value="CAJ1965131.1"/>
    <property type="molecule type" value="Genomic_DNA"/>
</dbReference>
<accession>A0AAD2JMS7</accession>
<dbReference type="Gene3D" id="3.40.50.1970">
    <property type="match status" value="1"/>
</dbReference>
<dbReference type="Proteomes" id="UP001295423">
    <property type="component" value="Unassembled WGS sequence"/>
</dbReference>
<evidence type="ECO:0000256" key="1">
    <source>
        <dbReference type="ARBA" id="ARBA00023002"/>
    </source>
</evidence>
<feature type="domain" description="Fe-containing alcohol dehydrogenase-like C-terminal" evidence="3">
    <location>
        <begin position="228"/>
        <end position="440"/>
    </location>
</feature>
<evidence type="ECO:0000313" key="5">
    <source>
        <dbReference type="Proteomes" id="UP001295423"/>
    </source>
</evidence>
<name>A0AAD2JMS7_9STRA</name>
<evidence type="ECO:0000259" key="2">
    <source>
        <dbReference type="Pfam" id="PF00465"/>
    </source>
</evidence>
<dbReference type="GO" id="GO:0046872">
    <property type="term" value="F:metal ion binding"/>
    <property type="evidence" value="ECO:0007669"/>
    <property type="project" value="InterPro"/>
</dbReference>
<dbReference type="PANTHER" id="PTHR11496:SF83">
    <property type="entry name" value="HYDROXYACID-OXOACID TRANSHYDROGENASE, MITOCHONDRIAL"/>
    <property type="match status" value="1"/>
</dbReference>
<proteinExistence type="predicted"/>
<sequence>MLWHKVPNSIYFRRGSMATAMEDLKKFKRVCIVTDSFSYKQTPFVHELIDLLNAKSSHQNYLDYHVFYEAEDATEGTIKKGVDVMRNFKPDLIIVMGGGRTMEAAKLMHVLYEDPTADLKDLSDDYGGMQQWLSESCENNKNNNDSTSGTSIKKKKEFPKMGIKAKLVCIPTTSGSGTEVTPFATMVVGGGALGNFQHRRCPIAHFELTPFMAIIDANLVMNMPRDITAQAGMNALAHTIEAYASVCSNEFTDGQALQALKLLKTYLPRAYLHGKEDPIAREKVHNAATIAGIAHANAGMGICHSMGHALETLLNIPRGMAKALLLTNVVRYNTTHYTTSQEEAEAEQIMECQYAEMARHLRLTKPDDDSKDASTAFVEWLNKIKEDLSIPTSIQEWGIKENQFKNQLESLVEMAWEDPCVSTNSRPPSKNDLRTILLDSYYGRPYLEL</sequence>
<evidence type="ECO:0008006" key="6">
    <source>
        <dbReference type="Google" id="ProtNLM"/>
    </source>
</evidence>
<feature type="domain" description="Alcohol dehydrogenase iron-type/glycerol dehydrogenase GldA" evidence="2">
    <location>
        <begin position="7"/>
        <end position="216"/>
    </location>
</feature>
<dbReference type="CDD" id="cd08178">
    <property type="entry name" value="AAD_C"/>
    <property type="match status" value="1"/>
</dbReference>
<reference evidence="4" key="1">
    <citation type="submission" date="2023-08" db="EMBL/GenBank/DDBJ databases">
        <authorList>
            <person name="Audoor S."/>
            <person name="Bilcke G."/>
        </authorList>
    </citation>
    <scope>NUCLEOTIDE SEQUENCE</scope>
</reference>
<dbReference type="PANTHER" id="PTHR11496">
    <property type="entry name" value="ALCOHOL DEHYDROGENASE"/>
    <property type="match status" value="1"/>
</dbReference>
<dbReference type="FunFam" id="1.20.1090.10:FF:000001">
    <property type="entry name" value="Aldehyde-alcohol dehydrogenase"/>
    <property type="match status" value="1"/>
</dbReference>
<dbReference type="Pfam" id="PF00465">
    <property type="entry name" value="Fe-ADH"/>
    <property type="match status" value="1"/>
</dbReference>
<keyword evidence="1" id="KW-0560">Oxidoreductase</keyword>
<protein>
    <recommendedName>
        <fullName evidence="6">Alcohol dehydrogenase iron-type/glycerol dehydrogenase GldA domain-containing protein</fullName>
    </recommendedName>
</protein>
<dbReference type="AlphaFoldDB" id="A0AAD2JMS7"/>
<evidence type="ECO:0000259" key="3">
    <source>
        <dbReference type="Pfam" id="PF25137"/>
    </source>
</evidence>
<dbReference type="InterPro" id="IPR039697">
    <property type="entry name" value="Alcohol_dehydrogenase_Fe"/>
</dbReference>
<dbReference type="SUPFAM" id="SSF56796">
    <property type="entry name" value="Dehydroquinate synthase-like"/>
    <property type="match status" value="1"/>
</dbReference>
<evidence type="ECO:0000313" key="4">
    <source>
        <dbReference type="EMBL" id="CAJ1965131.1"/>
    </source>
</evidence>